<accession>A0A944D7L6</accession>
<feature type="transmembrane region" description="Helical" evidence="5">
    <location>
        <begin position="722"/>
        <end position="741"/>
    </location>
</feature>
<evidence type="ECO:0000256" key="1">
    <source>
        <dbReference type="ARBA" id="ARBA00004196"/>
    </source>
</evidence>
<feature type="domain" description="Solute-binding protein family 5" evidence="6">
    <location>
        <begin position="202"/>
        <end position="622"/>
    </location>
</feature>
<protein>
    <submittedName>
        <fullName evidence="7">ABC transporter substrate-binding protein</fullName>
    </submittedName>
</protein>
<dbReference type="GO" id="GO:0030313">
    <property type="term" value="C:cell envelope"/>
    <property type="evidence" value="ECO:0007669"/>
    <property type="project" value="UniProtKB-SubCell"/>
</dbReference>
<dbReference type="Gene3D" id="3.90.76.10">
    <property type="entry name" value="Dipeptide-binding Protein, Domain 1"/>
    <property type="match status" value="1"/>
</dbReference>
<dbReference type="Pfam" id="PF00496">
    <property type="entry name" value="SBP_bac_5"/>
    <property type="match status" value="1"/>
</dbReference>
<proteinExistence type="inferred from homology"/>
<dbReference type="GO" id="GO:1904680">
    <property type="term" value="F:peptide transmembrane transporter activity"/>
    <property type="evidence" value="ECO:0007669"/>
    <property type="project" value="TreeGrafter"/>
</dbReference>
<keyword evidence="5" id="KW-0812">Transmembrane</keyword>
<dbReference type="InterPro" id="IPR000914">
    <property type="entry name" value="SBP_5_dom"/>
</dbReference>
<reference evidence="8" key="1">
    <citation type="journal article" date="2022" name="ISME J.">
        <title>Genetic and phylogenetic analysis of dissimilatory iodate-reducing bacteria identifies potential niches across the world's oceans.</title>
        <authorList>
            <person name="Reyes-Umana V."/>
            <person name="Henning Z."/>
            <person name="Lee K."/>
            <person name="Barnum T.P."/>
            <person name="Coates J.D."/>
        </authorList>
    </citation>
    <scope>NUCLEOTIDE SEQUENCE [LARGE SCALE GENOMIC DNA]</scope>
    <source>
        <strain evidence="8">IR12</strain>
    </source>
</reference>
<sequence length="760" mass="85384">MLARLRKLRLAFLNTLRRAGFAAGHAFPARCLAARTTVVRRALLTGLAGVLLSGCGSAWNDPYPAAESGKNILYSAFTNRPKHLDPVQSYSEDEATFLYQIYEPPLQYHYLKRPYEVIPGAAAKMPTLLRYGRDGNRLADDAPATDVAYSVYEVHIRPGILYQPHPAFATDAQGRPAYAPLPDGLIDRVATIPDFPKTGTRELVAADFVYQLKRLAHPRLHSPIFELMSGYIRGLKPLHQALDAAAKAVGPDAWIDLDAFPLEGVEVVDRYTYRIRIEGAYPQLSYWMTMPFFAPVPREVDRFYAQPGMAEKNLSLDWWPVGTGPYMLVENDPNARMVLERNPNFRGELYPCEATDDDAAAGLTADCGKTIPFIDRAVFSREKESIPYWNKFLQGYYDASGLSSDNFDQAVQMGGEGEVSLSEDMRERGISLSTSVSPTVMYLGFNMLDPVVGGASERARKLRLALSIAIDQEEFISVFLNGRGSPAMHPVPPGIFGHEAGKAGINPMVYDWVDGEPVRKPVSEARRLLTEAGYPDGRDAKTGEPLVIHLDTTSSGLGQKSYVDWLTKQLKKIDLQLVVRGTDWNRLQDKLRKGNAQMFFMGWNADYPDPENFYFLLYGPQGRVATQGENAANYTNAEFDRLFETMKVMPNGPERLAVIRKMNRILQHDAPWIWGFHQKAFVLQHGWLKNRKPGAIVRNTLKYQRIDVTLRSAQRAAWNRPVLWPLALIAGLLVMLVWPMVRRYRLHERQTVRVSEAGEG</sequence>
<dbReference type="SUPFAM" id="SSF53850">
    <property type="entry name" value="Periplasmic binding protein-like II"/>
    <property type="match status" value="1"/>
</dbReference>
<dbReference type="Gene3D" id="3.40.190.10">
    <property type="entry name" value="Periplasmic binding protein-like II"/>
    <property type="match status" value="1"/>
</dbReference>
<evidence type="ECO:0000256" key="5">
    <source>
        <dbReference type="SAM" id="Phobius"/>
    </source>
</evidence>
<dbReference type="InterPro" id="IPR039424">
    <property type="entry name" value="SBP_5"/>
</dbReference>
<comment type="similarity">
    <text evidence="2">Belongs to the bacterial solute-binding protein 5 family.</text>
</comment>
<comment type="caution">
    <text evidence="7">The sequence shown here is derived from an EMBL/GenBank/DDBJ whole genome shotgun (WGS) entry which is preliminary data.</text>
</comment>
<evidence type="ECO:0000313" key="8">
    <source>
        <dbReference type="Proteomes" id="UP000694660"/>
    </source>
</evidence>
<dbReference type="EMBL" id="JAEKFT010000008">
    <property type="protein sequence ID" value="MBT0961439.1"/>
    <property type="molecule type" value="Genomic_DNA"/>
</dbReference>
<keyword evidence="4" id="KW-0732">Signal</keyword>
<keyword evidence="5" id="KW-1133">Transmembrane helix</keyword>
<comment type="subcellular location">
    <subcellularLocation>
        <location evidence="1">Cell envelope</location>
    </subcellularLocation>
</comment>
<dbReference type="PANTHER" id="PTHR30290:SF10">
    <property type="entry name" value="PERIPLASMIC OLIGOPEPTIDE-BINDING PROTEIN-RELATED"/>
    <property type="match status" value="1"/>
</dbReference>
<keyword evidence="8" id="KW-1185">Reference proteome</keyword>
<dbReference type="Proteomes" id="UP000694660">
    <property type="component" value="Unassembled WGS sequence"/>
</dbReference>
<dbReference type="GO" id="GO:0015833">
    <property type="term" value="P:peptide transport"/>
    <property type="evidence" value="ECO:0007669"/>
    <property type="project" value="TreeGrafter"/>
</dbReference>
<dbReference type="CDD" id="cd08505">
    <property type="entry name" value="PBP2_NikA_DppA_OppA_like_18"/>
    <property type="match status" value="1"/>
</dbReference>
<organism evidence="7 8">
    <name type="scientific">Denitromonas iodatirespirans</name>
    <dbReference type="NCBI Taxonomy" id="2795389"/>
    <lineage>
        <taxon>Bacteria</taxon>
        <taxon>Pseudomonadati</taxon>
        <taxon>Pseudomonadota</taxon>
        <taxon>Betaproteobacteria</taxon>
        <taxon>Rhodocyclales</taxon>
        <taxon>Zoogloeaceae</taxon>
        <taxon>Denitromonas</taxon>
    </lineage>
</organism>
<evidence type="ECO:0000256" key="2">
    <source>
        <dbReference type="ARBA" id="ARBA00005695"/>
    </source>
</evidence>
<keyword evidence="5" id="KW-0472">Membrane</keyword>
<evidence type="ECO:0000259" key="6">
    <source>
        <dbReference type="Pfam" id="PF00496"/>
    </source>
</evidence>
<name>A0A944D7L6_DENI1</name>
<evidence type="ECO:0000313" key="7">
    <source>
        <dbReference type="EMBL" id="MBT0961439.1"/>
    </source>
</evidence>
<gene>
    <name evidence="7" type="ORF">I8J34_09670</name>
</gene>
<dbReference type="PANTHER" id="PTHR30290">
    <property type="entry name" value="PERIPLASMIC BINDING COMPONENT OF ABC TRANSPORTER"/>
    <property type="match status" value="1"/>
</dbReference>
<evidence type="ECO:0000256" key="4">
    <source>
        <dbReference type="ARBA" id="ARBA00022729"/>
    </source>
</evidence>
<dbReference type="AlphaFoldDB" id="A0A944D7L6"/>
<keyword evidence="3" id="KW-0813">Transport</keyword>
<dbReference type="Gene3D" id="3.10.105.10">
    <property type="entry name" value="Dipeptide-binding Protein, Domain 3"/>
    <property type="match status" value="1"/>
</dbReference>
<dbReference type="RefSeq" id="WP_214361188.1">
    <property type="nucleotide sequence ID" value="NZ_JAEKFT010000008.1"/>
</dbReference>
<evidence type="ECO:0000256" key="3">
    <source>
        <dbReference type="ARBA" id="ARBA00022448"/>
    </source>
</evidence>